<feature type="domain" description="Acyl-CoA dehydrogenase/oxidase C-terminal" evidence="6">
    <location>
        <begin position="233"/>
        <end position="380"/>
    </location>
</feature>
<evidence type="ECO:0000256" key="2">
    <source>
        <dbReference type="ARBA" id="ARBA00009347"/>
    </source>
</evidence>
<dbReference type="Pfam" id="PF00441">
    <property type="entry name" value="Acyl-CoA_dh_1"/>
    <property type="match status" value="1"/>
</dbReference>
<evidence type="ECO:0000259" key="7">
    <source>
        <dbReference type="Pfam" id="PF02770"/>
    </source>
</evidence>
<evidence type="ECO:0000259" key="8">
    <source>
        <dbReference type="Pfam" id="PF02771"/>
    </source>
</evidence>
<comment type="similarity">
    <text evidence="2">Belongs to the acyl-CoA dehydrogenase family.</text>
</comment>
<organism evidence="9 10">
    <name type="scientific">Cupriavidus basilensis OR16</name>
    <dbReference type="NCBI Taxonomy" id="1127483"/>
    <lineage>
        <taxon>Bacteria</taxon>
        <taxon>Pseudomonadati</taxon>
        <taxon>Pseudomonadota</taxon>
        <taxon>Betaproteobacteria</taxon>
        <taxon>Burkholderiales</taxon>
        <taxon>Burkholderiaceae</taxon>
        <taxon>Cupriavidus</taxon>
    </lineage>
</organism>
<dbReference type="PATRIC" id="fig|1127483.3.peg.3293"/>
<reference evidence="9 10" key="1">
    <citation type="journal article" date="2012" name="J. Bacteriol.">
        <title>De Novo Genome Project of Cupriavidus basilensis OR16.</title>
        <authorList>
            <person name="Cserhati M."/>
            <person name="Kriszt B."/>
            <person name="Szoboszlay S."/>
            <person name="Toth A."/>
            <person name="Szabo I."/>
            <person name="Tancsics A."/>
            <person name="Nagy I."/>
            <person name="Horvath B."/>
            <person name="Nagy I."/>
            <person name="Kukolya J."/>
        </authorList>
    </citation>
    <scope>NUCLEOTIDE SEQUENCE [LARGE SCALE GENOMIC DNA]</scope>
    <source>
        <strain evidence="9 10">OR16</strain>
    </source>
</reference>
<keyword evidence="3" id="KW-0285">Flavoprotein</keyword>
<dbReference type="PIRSF" id="PIRSF016578">
    <property type="entry name" value="HsaA"/>
    <property type="match status" value="1"/>
</dbReference>
<dbReference type="GO" id="GO:0033539">
    <property type="term" value="P:fatty acid beta-oxidation using acyl-CoA dehydrogenase"/>
    <property type="evidence" value="ECO:0007669"/>
    <property type="project" value="TreeGrafter"/>
</dbReference>
<evidence type="ECO:0000256" key="3">
    <source>
        <dbReference type="ARBA" id="ARBA00022630"/>
    </source>
</evidence>
<evidence type="ECO:0000256" key="4">
    <source>
        <dbReference type="ARBA" id="ARBA00022827"/>
    </source>
</evidence>
<evidence type="ECO:0000313" key="9">
    <source>
        <dbReference type="EMBL" id="EHP42029.1"/>
    </source>
</evidence>
<dbReference type="Pfam" id="PF02770">
    <property type="entry name" value="Acyl-CoA_dh_M"/>
    <property type="match status" value="1"/>
</dbReference>
<dbReference type="InterPro" id="IPR006091">
    <property type="entry name" value="Acyl-CoA_Oxase/DH_mid-dom"/>
</dbReference>
<dbReference type="InterPro" id="IPR013786">
    <property type="entry name" value="AcylCoA_DH/ox_N"/>
</dbReference>
<evidence type="ECO:0000313" key="10">
    <source>
        <dbReference type="Proteomes" id="UP000005808"/>
    </source>
</evidence>
<keyword evidence="4" id="KW-0274">FAD</keyword>
<dbReference type="Proteomes" id="UP000005808">
    <property type="component" value="Unassembled WGS sequence"/>
</dbReference>
<dbReference type="Pfam" id="PF02771">
    <property type="entry name" value="Acyl-CoA_dh_N"/>
    <property type="match status" value="1"/>
</dbReference>
<dbReference type="EMBL" id="AHJE01000040">
    <property type="protein sequence ID" value="EHP42029.1"/>
    <property type="molecule type" value="Genomic_DNA"/>
</dbReference>
<proteinExistence type="inferred from homology"/>
<evidence type="ECO:0000259" key="6">
    <source>
        <dbReference type="Pfam" id="PF00441"/>
    </source>
</evidence>
<dbReference type="PROSITE" id="PS00073">
    <property type="entry name" value="ACYL_COA_DH_2"/>
    <property type="match status" value="1"/>
</dbReference>
<keyword evidence="5" id="KW-0560">Oxidoreductase</keyword>
<dbReference type="SUPFAM" id="SSF56645">
    <property type="entry name" value="Acyl-CoA dehydrogenase NM domain-like"/>
    <property type="match status" value="1"/>
</dbReference>
<dbReference type="InterPro" id="IPR037069">
    <property type="entry name" value="AcylCoA_DH/ox_N_sf"/>
</dbReference>
<dbReference type="InterPro" id="IPR036250">
    <property type="entry name" value="AcylCo_DH-like_C"/>
</dbReference>
<dbReference type="RefSeq" id="WP_006158830.1">
    <property type="nucleotide sequence ID" value="NZ_AHJE01000040.1"/>
</dbReference>
<dbReference type="InterPro" id="IPR046373">
    <property type="entry name" value="Acyl-CoA_Oxase/DH_mid-dom_sf"/>
</dbReference>
<dbReference type="PANTHER" id="PTHR48083:SF6">
    <property type="entry name" value="ACYL-COA DEHYDROGENASE 6"/>
    <property type="match status" value="1"/>
</dbReference>
<dbReference type="InterPro" id="IPR009075">
    <property type="entry name" value="AcylCo_DH/oxidase_C"/>
</dbReference>
<dbReference type="PANTHER" id="PTHR48083">
    <property type="entry name" value="MEDIUM-CHAIN SPECIFIC ACYL-COA DEHYDROGENASE, MITOCHONDRIAL-RELATED"/>
    <property type="match status" value="1"/>
</dbReference>
<feature type="domain" description="Acyl-CoA dehydrogenase/oxidase N-terminal" evidence="8">
    <location>
        <begin position="4"/>
        <end position="118"/>
    </location>
</feature>
<dbReference type="GO" id="GO:0005737">
    <property type="term" value="C:cytoplasm"/>
    <property type="evidence" value="ECO:0007669"/>
    <property type="project" value="TreeGrafter"/>
</dbReference>
<dbReference type="AlphaFoldDB" id="H1S5Y6"/>
<dbReference type="GO" id="GO:0050660">
    <property type="term" value="F:flavin adenine dinucleotide binding"/>
    <property type="evidence" value="ECO:0007669"/>
    <property type="project" value="InterPro"/>
</dbReference>
<feature type="domain" description="Acyl-CoA oxidase/dehydrogenase middle" evidence="7">
    <location>
        <begin position="122"/>
        <end position="221"/>
    </location>
</feature>
<dbReference type="Gene3D" id="1.10.540.10">
    <property type="entry name" value="Acyl-CoA dehydrogenase/oxidase, N-terminal domain"/>
    <property type="match status" value="1"/>
</dbReference>
<dbReference type="PROSITE" id="PS00072">
    <property type="entry name" value="ACYL_COA_DH_1"/>
    <property type="match status" value="1"/>
</dbReference>
<evidence type="ECO:0000256" key="1">
    <source>
        <dbReference type="ARBA" id="ARBA00001974"/>
    </source>
</evidence>
<comment type="cofactor">
    <cofactor evidence="1">
        <name>FAD</name>
        <dbReference type="ChEBI" id="CHEBI:57692"/>
    </cofactor>
</comment>
<sequence length="386" mass="42356">MLYTEDHRNIMDSIRRFVSAEIDPHVDEWEAAEIFPAHALFKQMGELGFLGITKPVEYGGLGLDFSYAVAAAEALGYVRAQGIGMAVGVQTDMATPALTAFGSDALKREFLAPAIAGEAVAAIGVSEAGAGSDVASLKTRARRDGDDYVISGSKMWITNGTQADWICLLCNTSDGPVHKNKSLIIVPLKQGGKRTPGVEVQKIKKFGMWCSDTAQIFFDEVRVPARNRIGEEGMGFIYQMKQFQEERLNGAARRLACNALIEETADYLRQRIAFGKPLLDNQFIQFKLAELKTEMEALRALVYMATRTYIDGGDVVELASMAKLKAGRLSREVADWCMQFQGGMGYTWDNHASRAYRDFRLGFIGGGADEVMLTVIAKQMGLMAKG</sequence>
<dbReference type="Gene3D" id="1.20.140.10">
    <property type="entry name" value="Butyryl-CoA Dehydrogenase, subunit A, domain 3"/>
    <property type="match status" value="1"/>
</dbReference>
<gene>
    <name evidence="9" type="ORF">OR16_16407</name>
</gene>
<name>H1S5Y6_9BURK</name>
<dbReference type="InterPro" id="IPR006089">
    <property type="entry name" value="Acyl-CoA_DH_CS"/>
</dbReference>
<dbReference type="Gene3D" id="2.40.110.10">
    <property type="entry name" value="Butyryl-CoA Dehydrogenase, subunit A, domain 2"/>
    <property type="match status" value="1"/>
</dbReference>
<dbReference type="SUPFAM" id="SSF47203">
    <property type="entry name" value="Acyl-CoA dehydrogenase C-terminal domain-like"/>
    <property type="match status" value="1"/>
</dbReference>
<dbReference type="GO" id="GO:0003995">
    <property type="term" value="F:acyl-CoA dehydrogenase activity"/>
    <property type="evidence" value="ECO:0007669"/>
    <property type="project" value="InterPro"/>
</dbReference>
<evidence type="ECO:0000256" key="5">
    <source>
        <dbReference type="ARBA" id="ARBA00023002"/>
    </source>
</evidence>
<dbReference type="OrthoDB" id="9770681at2"/>
<dbReference type="FunFam" id="2.40.110.10:FF:000002">
    <property type="entry name" value="Acyl-CoA dehydrogenase fadE12"/>
    <property type="match status" value="1"/>
</dbReference>
<protein>
    <submittedName>
        <fullName evidence="9">Acyl-CoA dehydrogenase</fullName>
    </submittedName>
</protein>
<dbReference type="InterPro" id="IPR050741">
    <property type="entry name" value="Acyl-CoA_dehydrogenase"/>
</dbReference>
<comment type="caution">
    <text evidence="9">The sequence shown here is derived from an EMBL/GenBank/DDBJ whole genome shotgun (WGS) entry which is preliminary data.</text>
</comment>
<dbReference type="InterPro" id="IPR009100">
    <property type="entry name" value="AcylCoA_DH/oxidase_NM_dom_sf"/>
</dbReference>
<accession>H1S5Y6</accession>